<sequence length="603" mass="68199">MCIVEELTDDCIIVYMQSHPKRRLPSNDFNLTCRIVEDPSRSGGSFLLTSPTVVRSIRRRASHSRPASMTVSARPSLVVDTPPAHAHWSPAYVFPVHWKEGTVLSPTSTEAGFLVWMDIHDIGRGWDEKRTRAGLPFVPYPKPGFKKIGLQTARPTKNAGTASFIVPPEIDPEDEEDFVDEFNPELLIMESCNVAKDGDLLAVLAAIHLLPLPSSVDARSSVIKNAEYMSTVSEESAAYFNIFTQKQQIDRAALKGMVLWMQKCHLPLTTLGDGHCLFRALSWTLFGHQNAHLCLRLLSISVIIEHTDYFFLYRRLLSMKEDFSLPEMIHHTSNNSPTFDNGWGNAYNLKSIALAVQRKIFVYGPVNREDPRFHDKLNLFQTLARAAHESECPHKAFYPAEEYQISGRSLCIMLMGERRFAHYVGILPRHWSLRESPEFSVTRRYDISVGNRLNWGYVGSDEDDNGFPRASQKRTVSHLSTSVRDPPKRMATLKRTPVQMPSGRKRSMSPTEVSPNPKKQGGLLSPVKETDRTLLSDFSNEEESRVLVEYPCGQLESSLMDLVSQDAAGDGRDIELGDSVGRRHQIVVDHDDWDEQFEEEEPF</sequence>
<evidence type="ECO:0000313" key="2">
    <source>
        <dbReference type="EMBL" id="OQV15447.1"/>
    </source>
</evidence>
<accession>A0A1W0WJV5</accession>
<gene>
    <name evidence="2" type="ORF">BV898_10322</name>
</gene>
<proteinExistence type="predicted"/>
<reference evidence="3" key="1">
    <citation type="submission" date="2017-01" db="EMBL/GenBank/DDBJ databases">
        <title>Comparative genomics of anhydrobiosis in the tardigrade Hypsibius dujardini.</title>
        <authorList>
            <person name="Yoshida Y."/>
            <person name="Koutsovoulos G."/>
            <person name="Laetsch D."/>
            <person name="Stevens L."/>
            <person name="Kumar S."/>
            <person name="Horikawa D."/>
            <person name="Ishino K."/>
            <person name="Komine S."/>
            <person name="Tomita M."/>
            <person name="Blaxter M."/>
            <person name="Arakawa K."/>
        </authorList>
    </citation>
    <scope>NUCLEOTIDE SEQUENCE [LARGE SCALE GENOMIC DNA]</scope>
    <source>
        <strain evidence="3">Z151</strain>
    </source>
</reference>
<dbReference type="SUPFAM" id="SSF54001">
    <property type="entry name" value="Cysteine proteinases"/>
    <property type="match status" value="1"/>
</dbReference>
<keyword evidence="3" id="KW-1185">Reference proteome</keyword>
<evidence type="ECO:0008006" key="4">
    <source>
        <dbReference type="Google" id="ProtNLM"/>
    </source>
</evidence>
<dbReference type="CDD" id="cd22744">
    <property type="entry name" value="OTU"/>
    <property type="match status" value="1"/>
</dbReference>
<dbReference type="InterPro" id="IPR038765">
    <property type="entry name" value="Papain-like_cys_pep_sf"/>
</dbReference>
<dbReference type="OrthoDB" id="409956at2759"/>
<dbReference type="AlphaFoldDB" id="A0A1W0WJV5"/>
<dbReference type="EMBL" id="MTYJ01000088">
    <property type="protein sequence ID" value="OQV15447.1"/>
    <property type="molecule type" value="Genomic_DNA"/>
</dbReference>
<evidence type="ECO:0000256" key="1">
    <source>
        <dbReference type="SAM" id="MobiDB-lite"/>
    </source>
</evidence>
<comment type="caution">
    <text evidence="2">The sequence shown here is derived from an EMBL/GenBank/DDBJ whole genome shotgun (WGS) entry which is preliminary data.</text>
</comment>
<feature type="region of interest" description="Disordered" evidence="1">
    <location>
        <begin position="464"/>
        <end position="529"/>
    </location>
</feature>
<protein>
    <recommendedName>
        <fullName evidence="4">OTU domain-containing protein</fullName>
    </recommendedName>
</protein>
<organism evidence="2 3">
    <name type="scientific">Hypsibius exemplaris</name>
    <name type="common">Freshwater tardigrade</name>
    <dbReference type="NCBI Taxonomy" id="2072580"/>
    <lineage>
        <taxon>Eukaryota</taxon>
        <taxon>Metazoa</taxon>
        <taxon>Ecdysozoa</taxon>
        <taxon>Tardigrada</taxon>
        <taxon>Eutardigrada</taxon>
        <taxon>Parachela</taxon>
        <taxon>Hypsibioidea</taxon>
        <taxon>Hypsibiidae</taxon>
        <taxon>Hypsibius</taxon>
    </lineage>
</organism>
<evidence type="ECO:0000313" key="3">
    <source>
        <dbReference type="Proteomes" id="UP000192578"/>
    </source>
</evidence>
<name>A0A1W0WJV5_HYPEX</name>
<dbReference type="Gene3D" id="3.90.70.80">
    <property type="match status" value="1"/>
</dbReference>
<dbReference type="Proteomes" id="UP000192578">
    <property type="component" value="Unassembled WGS sequence"/>
</dbReference>